<dbReference type="RefSeq" id="WP_213430567.1">
    <property type="nucleotide sequence ID" value="NZ_AP031290.1"/>
</dbReference>
<keyword evidence="2" id="KW-1133">Transmembrane helix</keyword>
<evidence type="ECO:0000256" key="1">
    <source>
        <dbReference type="SAM" id="MobiDB-lite"/>
    </source>
</evidence>
<dbReference type="EMBL" id="CALYLO010000011">
    <property type="protein sequence ID" value="CAH8248509.1"/>
    <property type="molecule type" value="Genomic_DNA"/>
</dbReference>
<keyword evidence="2" id="KW-0812">Transmembrane</keyword>
<organism evidence="3 4">
    <name type="scientific">Paenibacillus melissococcoides</name>
    <dbReference type="NCBI Taxonomy" id="2912268"/>
    <lineage>
        <taxon>Bacteria</taxon>
        <taxon>Bacillati</taxon>
        <taxon>Bacillota</taxon>
        <taxon>Bacilli</taxon>
        <taxon>Bacillales</taxon>
        <taxon>Paenibacillaceae</taxon>
        <taxon>Paenibacillus</taxon>
    </lineage>
</organism>
<reference evidence="3" key="1">
    <citation type="submission" date="2022-06" db="EMBL/GenBank/DDBJ databases">
        <authorList>
            <person name="Dietemann V."/>
            <person name="Ory F."/>
            <person name="Dainat B."/>
            <person name="Oberhansli S."/>
        </authorList>
    </citation>
    <scope>NUCLEOTIDE SEQUENCE</scope>
    <source>
        <strain evidence="3">Ena-SAMPLE-TAB-26-04-2022-14:26:32:270-5432</strain>
    </source>
</reference>
<evidence type="ECO:0000256" key="2">
    <source>
        <dbReference type="SAM" id="Phobius"/>
    </source>
</evidence>
<keyword evidence="4" id="KW-1185">Reference proteome</keyword>
<sequence length="106" mass="11882">MEEHDESTVIEEPEAVEQAEIPPSDEHHIEDAQEKTIPIPTGPKEVIVTTTVPDVPTTELHFSSGTIVLKHEITYGQLLIATLFVVMAGIFITKWMHGLILGRYHR</sequence>
<feature type="region of interest" description="Disordered" evidence="1">
    <location>
        <begin position="1"/>
        <end position="29"/>
    </location>
</feature>
<feature type="compositionally biased region" description="Acidic residues" evidence="1">
    <location>
        <begin position="8"/>
        <end position="17"/>
    </location>
</feature>
<gene>
    <name evidence="3" type="ORF">WJ0W_007177</name>
</gene>
<feature type="transmembrane region" description="Helical" evidence="2">
    <location>
        <begin position="75"/>
        <end position="96"/>
    </location>
</feature>
<keyword evidence="2" id="KW-0472">Membrane</keyword>
<accession>A0ABN8UFP1</accession>
<dbReference type="Proteomes" id="UP001154322">
    <property type="component" value="Unassembled WGS sequence"/>
</dbReference>
<name>A0ABN8UFP1_9BACL</name>
<evidence type="ECO:0000313" key="3">
    <source>
        <dbReference type="EMBL" id="CAH8248509.1"/>
    </source>
</evidence>
<evidence type="ECO:0000313" key="4">
    <source>
        <dbReference type="Proteomes" id="UP001154322"/>
    </source>
</evidence>
<comment type="caution">
    <text evidence="3">The sequence shown here is derived from an EMBL/GenBank/DDBJ whole genome shotgun (WGS) entry which is preliminary data.</text>
</comment>
<proteinExistence type="predicted"/>
<protein>
    <submittedName>
        <fullName evidence="3">Uncharacterized protein</fullName>
    </submittedName>
</protein>